<accession>A0ABD3LDE7</accession>
<proteinExistence type="predicted"/>
<protein>
    <submittedName>
        <fullName evidence="1">Uncharacterized protein</fullName>
    </submittedName>
</protein>
<evidence type="ECO:0000313" key="2">
    <source>
        <dbReference type="Proteomes" id="UP001634007"/>
    </source>
</evidence>
<name>A0ABD3LDE7_EUCGL</name>
<gene>
    <name evidence="1" type="ORF">ACJRO7_016644</name>
</gene>
<dbReference type="EMBL" id="JBJKBG010000003">
    <property type="protein sequence ID" value="KAL3747862.1"/>
    <property type="molecule type" value="Genomic_DNA"/>
</dbReference>
<organism evidence="1 2">
    <name type="scientific">Eucalyptus globulus</name>
    <name type="common">Tasmanian blue gum</name>
    <dbReference type="NCBI Taxonomy" id="34317"/>
    <lineage>
        <taxon>Eukaryota</taxon>
        <taxon>Viridiplantae</taxon>
        <taxon>Streptophyta</taxon>
        <taxon>Embryophyta</taxon>
        <taxon>Tracheophyta</taxon>
        <taxon>Spermatophyta</taxon>
        <taxon>Magnoliopsida</taxon>
        <taxon>eudicotyledons</taxon>
        <taxon>Gunneridae</taxon>
        <taxon>Pentapetalae</taxon>
        <taxon>rosids</taxon>
        <taxon>malvids</taxon>
        <taxon>Myrtales</taxon>
        <taxon>Myrtaceae</taxon>
        <taxon>Myrtoideae</taxon>
        <taxon>Eucalypteae</taxon>
        <taxon>Eucalyptus</taxon>
    </lineage>
</organism>
<sequence length="107" mass="11439">MAATGGSEGLFRPFYEGCLSGCDGGIGRRPYHRNCGCALHKEGRNCSHANLKSMSLSYPIRKSWSEGNLALMASMHSSPSSSPATAPRCRLSSCNHADEENSVSCKL</sequence>
<dbReference type="PANTHER" id="PTHR35121">
    <property type="entry name" value="HOMEODOMAIN PROTEIN 8, PUTATIVE-RELATED"/>
    <property type="match status" value="1"/>
</dbReference>
<dbReference type="AlphaFoldDB" id="A0ABD3LDE7"/>
<comment type="caution">
    <text evidence="1">The sequence shown here is derived from an EMBL/GenBank/DDBJ whole genome shotgun (WGS) entry which is preliminary data.</text>
</comment>
<dbReference type="PANTHER" id="PTHR35121:SF2">
    <property type="entry name" value="SWIM-TYPE DOMAIN-CONTAINING PROTEIN"/>
    <property type="match status" value="1"/>
</dbReference>
<keyword evidence="2" id="KW-1185">Reference proteome</keyword>
<dbReference type="Proteomes" id="UP001634007">
    <property type="component" value="Unassembled WGS sequence"/>
</dbReference>
<evidence type="ECO:0000313" key="1">
    <source>
        <dbReference type="EMBL" id="KAL3747862.1"/>
    </source>
</evidence>
<reference evidence="1 2" key="1">
    <citation type="submission" date="2024-11" db="EMBL/GenBank/DDBJ databases">
        <title>Chromosome-level genome assembly of Eucalyptus globulus Labill. provides insights into its genome evolution.</title>
        <authorList>
            <person name="Li X."/>
        </authorList>
    </citation>
    <scope>NUCLEOTIDE SEQUENCE [LARGE SCALE GENOMIC DNA]</scope>
    <source>
        <strain evidence="1">CL2024</strain>
        <tissue evidence="1">Fresh tender leaves</tissue>
    </source>
</reference>